<name>B7Q6A3_IXOSC</name>
<organism>
    <name type="scientific">Ixodes scapularis</name>
    <name type="common">Black-legged tick</name>
    <name type="synonym">Deer tick</name>
    <dbReference type="NCBI Taxonomy" id="6945"/>
    <lineage>
        <taxon>Eukaryota</taxon>
        <taxon>Metazoa</taxon>
        <taxon>Ecdysozoa</taxon>
        <taxon>Arthropoda</taxon>
        <taxon>Chelicerata</taxon>
        <taxon>Arachnida</taxon>
        <taxon>Acari</taxon>
        <taxon>Parasitiformes</taxon>
        <taxon>Ixodida</taxon>
        <taxon>Ixodoidea</taxon>
        <taxon>Ixodidae</taxon>
        <taxon>Ixodinae</taxon>
        <taxon>Ixodes</taxon>
    </lineage>
</organism>
<dbReference type="PaxDb" id="6945-B7Q6A3"/>
<gene>
    <name evidence="1" type="ORF">IscW_ISCW021401</name>
</gene>
<evidence type="ECO:0000313" key="3">
    <source>
        <dbReference type="Proteomes" id="UP000001555"/>
    </source>
</evidence>
<evidence type="ECO:0000313" key="1">
    <source>
        <dbReference type="EMBL" id="EEC14362.1"/>
    </source>
</evidence>
<dbReference type="EnsemblMetazoa" id="ISCW021401-RA">
    <property type="protein sequence ID" value="ISCW021401-PA"/>
    <property type="gene ID" value="ISCW021401"/>
</dbReference>
<proteinExistence type="predicted"/>
<protein>
    <submittedName>
        <fullName evidence="1 2">Uncharacterized protein</fullName>
    </submittedName>
</protein>
<reference evidence="2" key="2">
    <citation type="submission" date="2020-05" db="UniProtKB">
        <authorList>
            <consortium name="EnsemblMetazoa"/>
        </authorList>
    </citation>
    <scope>IDENTIFICATION</scope>
    <source>
        <strain evidence="2">wikel</strain>
    </source>
</reference>
<dbReference type="AlphaFoldDB" id="B7Q6A3"/>
<dbReference type="EMBL" id="DS866317">
    <property type="protein sequence ID" value="EEC14362.1"/>
    <property type="molecule type" value="Genomic_DNA"/>
</dbReference>
<dbReference type="Proteomes" id="UP000001555">
    <property type="component" value="Unassembled WGS sequence"/>
</dbReference>
<sequence>MCLPSLSASVRNTSEKLSDFVFLSRQVGVFIVYFSNTVQQLRDNVFAGLGIWSAQSTWCKAAMQGWSFGFVFCQIIHCPLTRYEESAVYTGNSYVHFQSAFKAIPQNFAPKSRYSKQ</sequence>
<dbReference type="VEuPathDB" id="VectorBase:ISCW021401"/>
<evidence type="ECO:0000313" key="2">
    <source>
        <dbReference type="EnsemblMetazoa" id="ISCW021401-PA"/>
    </source>
</evidence>
<accession>B7Q6A3</accession>
<reference evidence="1 3" key="1">
    <citation type="submission" date="2008-03" db="EMBL/GenBank/DDBJ databases">
        <title>Annotation of Ixodes scapularis.</title>
        <authorList>
            <consortium name="Ixodes scapularis Genome Project Consortium"/>
            <person name="Caler E."/>
            <person name="Hannick L.I."/>
            <person name="Bidwell S."/>
            <person name="Joardar V."/>
            <person name="Thiagarajan M."/>
            <person name="Amedeo P."/>
            <person name="Galinsky K.J."/>
            <person name="Schobel S."/>
            <person name="Inman J."/>
            <person name="Hostetler J."/>
            <person name="Miller J."/>
            <person name="Hammond M."/>
            <person name="Megy K."/>
            <person name="Lawson D."/>
            <person name="Kodira C."/>
            <person name="Sutton G."/>
            <person name="Meyer J."/>
            <person name="Hill C.A."/>
            <person name="Birren B."/>
            <person name="Nene V."/>
            <person name="Collins F."/>
            <person name="Alarcon-Chaidez F."/>
            <person name="Wikel S."/>
            <person name="Strausberg R."/>
        </authorList>
    </citation>
    <scope>NUCLEOTIDE SEQUENCE [LARGE SCALE GENOMIC DNA]</scope>
    <source>
        <strain evidence="3">Wikel</strain>
        <strain evidence="1">Wikel colony</strain>
    </source>
</reference>
<dbReference type="EMBL" id="ABJB011017439">
    <property type="status" value="NOT_ANNOTATED_CDS"/>
    <property type="molecule type" value="Genomic_DNA"/>
</dbReference>
<dbReference type="InParanoid" id="B7Q6A3"/>
<keyword evidence="3" id="KW-1185">Reference proteome</keyword>
<dbReference type="HOGENOM" id="CLU_2087474_0_0_1"/>